<comment type="caution">
    <text evidence="3">The sequence shown here is derived from an EMBL/GenBank/DDBJ whole genome shotgun (WGS) entry which is preliminary data.</text>
</comment>
<dbReference type="InterPro" id="IPR003409">
    <property type="entry name" value="MORN"/>
</dbReference>
<sequence>MGADDDDHHDEGDQGPPVEPEEPIVHTGVFVFEQDGSRYEGEFVELEGGRRVRQGQGRLVHGPQVYEGRWSGDAMCQGKLRFASGAVYEGSFVRGKFSGDGKYTWPDGSQYVGTWRDNKMHGEGCYTDARAVKWDGHFHNGTYNNGREFVTDVAEGGVPDDDNNSGPAAATDS</sequence>
<accession>A0AAD7XGZ8</accession>
<dbReference type="Proteomes" id="UP001230188">
    <property type="component" value="Unassembled WGS sequence"/>
</dbReference>
<reference evidence="3" key="1">
    <citation type="submission" date="2023-01" db="EMBL/GenBank/DDBJ databases">
        <title>Metagenome sequencing of chrysophaentin producing Chrysophaeum taylorii.</title>
        <authorList>
            <person name="Davison J."/>
            <person name="Bewley C."/>
        </authorList>
    </citation>
    <scope>NUCLEOTIDE SEQUENCE</scope>
    <source>
        <strain evidence="3">NIES-1699</strain>
    </source>
</reference>
<dbReference type="AlphaFoldDB" id="A0AAD7XGZ8"/>
<keyword evidence="4" id="KW-1185">Reference proteome</keyword>
<dbReference type="PANTHER" id="PTHR46917">
    <property type="entry name" value="MORN REPEAT-CONTAINING PROTEIN 2"/>
    <property type="match status" value="1"/>
</dbReference>
<evidence type="ECO:0000313" key="4">
    <source>
        <dbReference type="Proteomes" id="UP001230188"/>
    </source>
</evidence>
<dbReference type="Pfam" id="PF02493">
    <property type="entry name" value="MORN"/>
    <property type="match status" value="3"/>
</dbReference>
<dbReference type="EMBL" id="JAQMWT010000685">
    <property type="protein sequence ID" value="KAJ8598156.1"/>
    <property type="molecule type" value="Genomic_DNA"/>
</dbReference>
<dbReference type="InterPro" id="IPR052849">
    <property type="entry name" value="MORN_repeat_protein"/>
</dbReference>
<organism evidence="3 4">
    <name type="scientific">Chrysophaeum taylorii</name>
    <dbReference type="NCBI Taxonomy" id="2483200"/>
    <lineage>
        <taxon>Eukaryota</taxon>
        <taxon>Sar</taxon>
        <taxon>Stramenopiles</taxon>
        <taxon>Ochrophyta</taxon>
        <taxon>Pelagophyceae</taxon>
        <taxon>Pelagomonadales</taxon>
        <taxon>Pelagomonadaceae</taxon>
        <taxon>Chrysophaeum</taxon>
    </lineage>
</organism>
<proteinExistence type="predicted"/>
<evidence type="ECO:0000256" key="1">
    <source>
        <dbReference type="ARBA" id="ARBA00022737"/>
    </source>
</evidence>
<dbReference type="PANTHER" id="PTHR46917:SF1">
    <property type="entry name" value="MORN REPEAT-CONTAINING PROTEIN 2"/>
    <property type="match status" value="1"/>
</dbReference>
<dbReference type="FunFam" id="2.20.110.10:FF:000025">
    <property type="entry name" value="MORN repeat, putative"/>
    <property type="match status" value="1"/>
</dbReference>
<keyword evidence="1" id="KW-0677">Repeat</keyword>
<evidence type="ECO:0000313" key="3">
    <source>
        <dbReference type="EMBL" id="KAJ8598156.1"/>
    </source>
</evidence>
<feature type="region of interest" description="Disordered" evidence="2">
    <location>
        <begin position="153"/>
        <end position="173"/>
    </location>
</feature>
<name>A0AAD7XGZ8_9STRA</name>
<dbReference type="Gene3D" id="2.20.110.10">
    <property type="entry name" value="Histone H3 K4-specific methyltransferase SET7/9 N-terminal domain"/>
    <property type="match status" value="1"/>
</dbReference>
<evidence type="ECO:0000256" key="2">
    <source>
        <dbReference type="SAM" id="MobiDB-lite"/>
    </source>
</evidence>
<gene>
    <name evidence="3" type="ORF">CTAYLR_007368</name>
</gene>
<feature type="region of interest" description="Disordered" evidence="2">
    <location>
        <begin position="1"/>
        <end position="27"/>
    </location>
</feature>
<protein>
    <submittedName>
        <fullName evidence="3">Uncharacterized protein</fullName>
    </submittedName>
</protein>
<dbReference type="SMART" id="SM00698">
    <property type="entry name" value="MORN"/>
    <property type="match status" value="3"/>
</dbReference>
<dbReference type="SUPFAM" id="SSF82185">
    <property type="entry name" value="Histone H3 K4-specific methyltransferase SET7/9 N-terminal domain"/>
    <property type="match status" value="1"/>
</dbReference>